<keyword evidence="1" id="KW-0175">Coiled coil</keyword>
<name>A0A6G1SEJ4_9ACAR</name>
<dbReference type="GO" id="GO:0005737">
    <property type="term" value="C:cytoplasm"/>
    <property type="evidence" value="ECO:0007669"/>
    <property type="project" value="InterPro"/>
</dbReference>
<evidence type="ECO:0000259" key="2">
    <source>
        <dbReference type="PROSITE" id="PS51021"/>
    </source>
</evidence>
<dbReference type="PROSITE" id="PS51021">
    <property type="entry name" value="BAR"/>
    <property type="match status" value="1"/>
</dbReference>
<dbReference type="Gene3D" id="1.20.1270.60">
    <property type="entry name" value="Arfaptin homology (AH) domain/BAR domain"/>
    <property type="match status" value="1"/>
</dbReference>
<accession>A0A6G1SEJ4</accession>
<gene>
    <name evidence="3" type="primary">SH3GLB1_0</name>
    <name evidence="3" type="ORF">g.10399</name>
</gene>
<feature type="domain" description="BAR" evidence="2">
    <location>
        <begin position="27"/>
        <end position="277"/>
    </location>
</feature>
<dbReference type="InterPro" id="IPR004148">
    <property type="entry name" value="BAR_dom"/>
</dbReference>
<reference evidence="3" key="1">
    <citation type="submission" date="2018-10" db="EMBL/GenBank/DDBJ databases">
        <title>Transcriptome assembly of Aceria tosichella (Wheat curl mite) Type 2.</title>
        <authorList>
            <person name="Scully E.D."/>
            <person name="Geib S.M."/>
            <person name="Palmer N.A."/>
            <person name="Gupta A.K."/>
            <person name="Sarath G."/>
            <person name="Tatineni S."/>
        </authorList>
    </citation>
    <scope>NUCLEOTIDE SEQUENCE</scope>
    <source>
        <strain evidence="3">LincolnNE</strain>
    </source>
</reference>
<dbReference type="AlphaFoldDB" id="A0A6G1SEJ4"/>
<sequence length="300" mass="34029">MDFLPKGLKDIAAASATALNRAVQFTEERLGHSERTELDAYFENLLSRAEQIKSWTEKIVTSAEAVLQPNPGTRVEDYLIEKLAVTEKRKERLRNLEWLGSNMVAAGQELTPGDTYGSALIKCGQTQLKLGQVEREFANKADKEFIKPLKKFLDEDAKTLSKEKRLLEVKRLDLDAAKSKVKKVRSTDQPQASNRSYDQIVKELDEAEAELRRTQDEFDKQVELVTEICNKIIKSNEQHVKYLSKFVDAQAEFYQQQKNHLDDLLNNRTSNDDANSHSNSTGFATFAALSENSSNTPEQQ</sequence>
<dbReference type="EMBL" id="GGYP01003582">
    <property type="protein sequence ID" value="MDE48353.1"/>
    <property type="molecule type" value="Transcribed_RNA"/>
</dbReference>
<dbReference type="InterPro" id="IPR027267">
    <property type="entry name" value="AH/BAR_dom_sf"/>
</dbReference>
<proteinExistence type="predicted"/>
<organism evidence="3">
    <name type="scientific">Aceria tosichella</name>
    <name type="common">wheat curl mite</name>
    <dbReference type="NCBI Taxonomy" id="561515"/>
    <lineage>
        <taxon>Eukaryota</taxon>
        <taxon>Metazoa</taxon>
        <taxon>Ecdysozoa</taxon>
        <taxon>Arthropoda</taxon>
        <taxon>Chelicerata</taxon>
        <taxon>Arachnida</taxon>
        <taxon>Acari</taxon>
        <taxon>Acariformes</taxon>
        <taxon>Trombidiformes</taxon>
        <taxon>Prostigmata</taxon>
        <taxon>Eupodina</taxon>
        <taxon>Eriophyoidea</taxon>
        <taxon>Eriophyidae</taxon>
        <taxon>Eriophyinae</taxon>
        <taxon>Aceriini</taxon>
        <taxon>Aceria</taxon>
    </lineage>
</organism>
<feature type="coiled-coil region" evidence="1">
    <location>
        <begin position="197"/>
        <end position="224"/>
    </location>
</feature>
<evidence type="ECO:0000313" key="3">
    <source>
        <dbReference type="EMBL" id="MDE48353.1"/>
    </source>
</evidence>
<dbReference type="Pfam" id="PF03114">
    <property type="entry name" value="BAR"/>
    <property type="match status" value="1"/>
</dbReference>
<evidence type="ECO:0000256" key="1">
    <source>
        <dbReference type="SAM" id="Coils"/>
    </source>
</evidence>
<dbReference type="SUPFAM" id="SSF103657">
    <property type="entry name" value="BAR/IMD domain-like"/>
    <property type="match status" value="1"/>
</dbReference>
<protein>
    <submittedName>
        <fullName evidence="3">Endophilin-B1</fullName>
    </submittedName>
</protein>
<dbReference type="SMART" id="SM00721">
    <property type="entry name" value="BAR"/>
    <property type="match status" value="1"/>
</dbReference>